<gene>
    <name evidence="1" type="ORF">HJG63_012402</name>
</gene>
<sequence>MLLFRMPKYFFSPPKTSLDIYYFLDFLTSNFLYKNWLDFELLVRNKSQLSARHLAAGALCLRHCGGVHAGVGRPPTKEAGFLGALEFFWMSFYLYCEKYTKTEASSLPKPARHRVLSHKLA</sequence>
<dbReference type="Proteomes" id="UP000593571">
    <property type="component" value="Unassembled WGS sequence"/>
</dbReference>
<protein>
    <submittedName>
        <fullName evidence="1">Uncharacterized protein</fullName>
    </submittedName>
</protein>
<reference evidence="1 2" key="1">
    <citation type="journal article" date="2020" name="Nature">
        <title>Six reference-quality genomes reveal evolution of bat adaptations.</title>
        <authorList>
            <person name="Jebb D."/>
            <person name="Huang Z."/>
            <person name="Pippel M."/>
            <person name="Hughes G.M."/>
            <person name="Lavrichenko K."/>
            <person name="Devanna P."/>
            <person name="Winkler S."/>
            <person name="Jermiin L.S."/>
            <person name="Skirmuntt E.C."/>
            <person name="Katzourakis A."/>
            <person name="Burkitt-Gray L."/>
            <person name="Ray D.A."/>
            <person name="Sullivan K.A.M."/>
            <person name="Roscito J.G."/>
            <person name="Kirilenko B.M."/>
            <person name="Davalos L.M."/>
            <person name="Corthals A.P."/>
            <person name="Power M.L."/>
            <person name="Jones G."/>
            <person name="Ransome R.D."/>
            <person name="Dechmann D.K.N."/>
            <person name="Locatelli A.G."/>
            <person name="Puechmaille S.J."/>
            <person name="Fedrigo O."/>
            <person name="Jarvis E.D."/>
            <person name="Hiller M."/>
            <person name="Vernes S.C."/>
            <person name="Myers E.W."/>
            <person name="Teeling E.C."/>
        </authorList>
    </citation>
    <scope>NUCLEOTIDE SEQUENCE [LARGE SCALE GENOMIC DNA]</scope>
    <source>
        <strain evidence="1">MRouAeg1</strain>
        <tissue evidence="1">Muscle</tissue>
    </source>
</reference>
<comment type="caution">
    <text evidence="1">The sequence shown here is derived from an EMBL/GenBank/DDBJ whole genome shotgun (WGS) entry which is preliminary data.</text>
</comment>
<accession>A0A7J8F1Z7</accession>
<proteinExistence type="predicted"/>
<evidence type="ECO:0000313" key="2">
    <source>
        <dbReference type="Proteomes" id="UP000593571"/>
    </source>
</evidence>
<name>A0A7J8F1Z7_ROUAE</name>
<evidence type="ECO:0000313" key="1">
    <source>
        <dbReference type="EMBL" id="KAF6441262.1"/>
    </source>
</evidence>
<keyword evidence="2" id="KW-1185">Reference proteome</keyword>
<dbReference type="AlphaFoldDB" id="A0A7J8F1Z7"/>
<dbReference type="EMBL" id="JACASE010000008">
    <property type="protein sequence ID" value="KAF6441262.1"/>
    <property type="molecule type" value="Genomic_DNA"/>
</dbReference>
<organism evidence="1 2">
    <name type="scientific">Rousettus aegyptiacus</name>
    <name type="common">Egyptian fruit bat</name>
    <name type="synonym">Pteropus aegyptiacus</name>
    <dbReference type="NCBI Taxonomy" id="9407"/>
    <lineage>
        <taxon>Eukaryota</taxon>
        <taxon>Metazoa</taxon>
        <taxon>Chordata</taxon>
        <taxon>Craniata</taxon>
        <taxon>Vertebrata</taxon>
        <taxon>Euteleostomi</taxon>
        <taxon>Mammalia</taxon>
        <taxon>Eutheria</taxon>
        <taxon>Laurasiatheria</taxon>
        <taxon>Chiroptera</taxon>
        <taxon>Yinpterochiroptera</taxon>
        <taxon>Pteropodoidea</taxon>
        <taxon>Pteropodidae</taxon>
        <taxon>Rousettinae</taxon>
        <taxon>Rousettus</taxon>
    </lineage>
</organism>